<name>A0A177BB44_9BILA</name>
<feature type="domain" description="Zinc finger ZPR1-type" evidence="5">
    <location>
        <begin position="26"/>
        <end position="182"/>
    </location>
</feature>
<gene>
    <name evidence="6" type="ORF">A3Q56_01416</name>
</gene>
<reference evidence="6 7" key="1">
    <citation type="submission" date="2016-04" db="EMBL/GenBank/DDBJ databases">
        <title>The genome of Intoshia linei affirms orthonectids as highly simplified spiralians.</title>
        <authorList>
            <person name="Mikhailov K.V."/>
            <person name="Slusarev G.S."/>
            <person name="Nikitin M.A."/>
            <person name="Logacheva M.D."/>
            <person name="Penin A."/>
            <person name="Aleoshin V."/>
            <person name="Panchin Y.V."/>
        </authorList>
    </citation>
    <scope>NUCLEOTIDE SEQUENCE [LARGE SCALE GENOMIC DNA]</scope>
    <source>
        <strain evidence="6">Intl2013</strain>
        <tissue evidence="6">Whole animal</tissue>
    </source>
</reference>
<comment type="similarity">
    <text evidence="1">Belongs to the ZPR1 family.</text>
</comment>
<keyword evidence="2" id="KW-0479">Metal-binding</keyword>
<accession>A0A177BB44</accession>
<dbReference type="EMBL" id="LWCA01000105">
    <property type="protein sequence ID" value="OAF70853.1"/>
    <property type="molecule type" value="Genomic_DNA"/>
</dbReference>
<organism evidence="6 7">
    <name type="scientific">Intoshia linei</name>
    <dbReference type="NCBI Taxonomy" id="1819745"/>
    <lineage>
        <taxon>Eukaryota</taxon>
        <taxon>Metazoa</taxon>
        <taxon>Spiralia</taxon>
        <taxon>Lophotrochozoa</taxon>
        <taxon>Mesozoa</taxon>
        <taxon>Orthonectida</taxon>
        <taxon>Rhopaluridae</taxon>
        <taxon>Intoshia</taxon>
    </lineage>
</organism>
<keyword evidence="4" id="KW-0862">Zinc</keyword>
<dbReference type="InterPro" id="IPR040141">
    <property type="entry name" value="ZPR1"/>
</dbReference>
<dbReference type="GO" id="GO:0008270">
    <property type="term" value="F:zinc ion binding"/>
    <property type="evidence" value="ECO:0007669"/>
    <property type="project" value="UniProtKB-KW"/>
</dbReference>
<keyword evidence="7" id="KW-1185">Reference proteome</keyword>
<evidence type="ECO:0000256" key="4">
    <source>
        <dbReference type="ARBA" id="ARBA00022833"/>
    </source>
</evidence>
<dbReference type="Gene3D" id="2.20.25.420">
    <property type="entry name" value="ZPR1, zinc finger domain"/>
    <property type="match status" value="2"/>
</dbReference>
<dbReference type="SMART" id="SM00709">
    <property type="entry name" value="Zpr1"/>
    <property type="match status" value="1"/>
</dbReference>
<evidence type="ECO:0000256" key="3">
    <source>
        <dbReference type="ARBA" id="ARBA00022771"/>
    </source>
</evidence>
<evidence type="ECO:0000256" key="2">
    <source>
        <dbReference type="ARBA" id="ARBA00022723"/>
    </source>
</evidence>
<dbReference type="Pfam" id="PF22794">
    <property type="entry name" value="jr-ZPR1"/>
    <property type="match status" value="1"/>
</dbReference>
<dbReference type="AlphaFoldDB" id="A0A177BB44"/>
<dbReference type="Pfam" id="PF03367">
    <property type="entry name" value="Zn_ribbon_ZPR1"/>
    <property type="match status" value="2"/>
</dbReference>
<dbReference type="Gene3D" id="2.60.120.1040">
    <property type="entry name" value="ZPR1, A/B domain"/>
    <property type="match status" value="1"/>
</dbReference>
<proteinExistence type="inferred from homology"/>
<evidence type="ECO:0000313" key="7">
    <source>
        <dbReference type="Proteomes" id="UP000078046"/>
    </source>
</evidence>
<sequence length="322" mass="36172">MDSQSPKIGETISYTQLKDNVTNIQSLCPNCFKTGETKLLLSKIKHFGDIIISSFICDHCHLKNTDVSPSIPIQSSGTRIEITITTKADMNRQVVKTKYARIIVPVLEFEREPSYGEITTIEGLLSNAIIHINKNAKIIAKGNPDVIQNIVEFVEKMQDLMSVKSSWLLIIDDVSGNSYVENIKYPKTDSNLIIMPYFRNKEQNEQVGIFTPQEEYKVGPGFGVEETITNVTTDEVNCMQVSCPNCDAVGQNNVKLVDIPFFKEIILMAFCCDECGFRDSEVKGGLSFDEKGKRLTLTITKKNDLSRDFLTIRSETKALFTI</sequence>
<dbReference type="PANTHER" id="PTHR10876">
    <property type="entry name" value="ZINC FINGER PROTEIN ZPR1"/>
    <property type="match status" value="1"/>
</dbReference>
<evidence type="ECO:0000313" key="6">
    <source>
        <dbReference type="EMBL" id="OAF70853.1"/>
    </source>
</evidence>
<dbReference type="OrthoDB" id="308464at2759"/>
<dbReference type="InterPro" id="IPR004457">
    <property type="entry name" value="Znf_ZPR1"/>
</dbReference>
<evidence type="ECO:0000259" key="5">
    <source>
        <dbReference type="SMART" id="SM00709"/>
    </source>
</evidence>
<dbReference type="InterPro" id="IPR056180">
    <property type="entry name" value="ZPR1_jr_dom"/>
</dbReference>
<dbReference type="Proteomes" id="UP000078046">
    <property type="component" value="Unassembled WGS sequence"/>
</dbReference>
<dbReference type="NCBIfam" id="TIGR00310">
    <property type="entry name" value="ZPR1_znf"/>
    <property type="match status" value="1"/>
</dbReference>
<comment type="caution">
    <text evidence="6">The sequence shown here is derived from an EMBL/GenBank/DDBJ whole genome shotgun (WGS) entry which is preliminary data.</text>
</comment>
<dbReference type="InterPro" id="IPR042452">
    <property type="entry name" value="ZPR1_Znf1/2"/>
</dbReference>
<evidence type="ECO:0000256" key="1">
    <source>
        <dbReference type="ARBA" id="ARBA00008354"/>
    </source>
</evidence>
<protein>
    <submittedName>
        <fullName evidence="6">Zinc finger protein ZPR1</fullName>
    </submittedName>
</protein>
<dbReference type="GO" id="GO:0005634">
    <property type="term" value="C:nucleus"/>
    <property type="evidence" value="ECO:0007669"/>
    <property type="project" value="TreeGrafter"/>
</dbReference>
<keyword evidence="3" id="KW-0863">Zinc-finger</keyword>
<dbReference type="PANTHER" id="PTHR10876:SF0">
    <property type="entry name" value="ZINC FINGER PROTEIN ZPR1"/>
    <property type="match status" value="1"/>
</dbReference>
<dbReference type="InterPro" id="IPR042451">
    <property type="entry name" value="ZPR1_A/B_dom"/>
</dbReference>